<protein>
    <recommendedName>
        <fullName evidence="4">DUF4124 domain-containing protein</fullName>
    </recommendedName>
</protein>
<evidence type="ECO:0000313" key="2">
    <source>
        <dbReference type="EMBL" id="RPE80909.1"/>
    </source>
</evidence>
<evidence type="ECO:0000256" key="1">
    <source>
        <dbReference type="SAM" id="SignalP"/>
    </source>
</evidence>
<dbReference type="EMBL" id="RKQN01000001">
    <property type="protein sequence ID" value="RPE80909.1"/>
    <property type="molecule type" value="Genomic_DNA"/>
</dbReference>
<dbReference type="AlphaFoldDB" id="A0A3N4VM91"/>
<feature type="chain" id="PRO_5018312250" description="DUF4124 domain-containing protein" evidence="1">
    <location>
        <begin position="18"/>
        <end position="200"/>
    </location>
</feature>
<reference evidence="2 3" key="1">
    <citation type="submission" date="2018-11" db="EMBL/GenBank/DDBJ databases">
        <title>Genomic Encyclopedia of Type Strains, Phase IV (KMG-IV): sequencing the most valuable type-strain genomes for metagenomic binning, comparative biology and taxonomic classification.</title>
        <authorList>
            <person name="Goeker M."/>
        </authorList>
    </citation>
    <scope>NUCLEOTIDE SEQUENCE [LARGE SCALE GENOMIC DNA]</scope>
    <source>
        <strain evidence="2 3">DSM 25623</strain>
    </source>
</reference>
<dbReference type="OrthoDB" id="5956287at2"/>
<gene>
    <name evidence="2" type="ORF">EDC50_0076</name>
</gene>
<evidence type="ECO:0000313" key="3">
    <source>
        <dbReference type="Proteomes" id="UP000269708"/>
    </source>
</evidence>
<feature type="signal peptide" evidence="1">
    <location>
        <begin position="1"/>
        <end position="17"/>
    </location>
</feature>
<keyword evidence="3" id="KW-1185">Reference proteome</keyword>
<dbReference type="RefSeq" id="WP_123768509.1">
    <property type="nucleotide sequence ID" value="NZ_RKQN01000001.1"/>
</dbReference>
<comment type="caution">
    <text evidence="2">The sequence shown here is derived from an EMBL/GenBank/DDBJ whole genome shotgun (WGS) entry which is preliminary data.</text>
</comment>
<dbReference type="Proteomes" id="UP000269708">
    <property type="component" value="Unassembled WGS sequence"/>
</dbReference>
<proteinExistence type="predicted"/>
<organism evidence="2 3">
    <name type="scientific">Vulcaniibacterium tengchongense</name>
    <dbReference type="NCBI Taxonomy" id="1273429"/>
    <lineage>
        <taxon>Bacteria</taxon>
        <taxon>Pseudomonadati</taxon>
        <taxon>Pseudomonadota</taxon>
        <taxon>Gammaproteobacteria</taxon>
        <taxon>Lysobacterales</taxon>
        <taxon>Lysobacteraceae</taxon>
        <taxon>Vulcaniibacterium</taxon>
    </lineage>
</organism>
<sequence length="200" mass="21057">MRLLAVLALCIAASAQAASLGIQRCRGGDGATIYTDTACAALGARAEPIRGELLERLARENARAAGEGGLAGSGLLARAGEAEQLAALSHMTRSPAAGCARTPRQLTLNLQGALMLGDVNRVAESYHWTGLDHRQGQRVLARLQRLAGKPLLHADYVDARIGPFAATDAGILQLTLGDGNVPTVVDFDVRRHSGCYFVEF</sequence>
<name>A0A3N4VM91_9GAMM</name>
<evidence type="ECO:0008006" key="4">
    <source>
        <dbReference type="Google" id="ProtNLM"/>
    </source>
</evidence>
<accession>A0A3N4VM91</accession>
<keyword evidence="1" id="KW-0732">Signal</keyword>